<dbReference type="Proteomes" id="UP001604277">
    <property type="component" value="Unassembled WGS sequence"/>
</dbReference>
<dbReference type="EMBL" id="JBFOLJ010000009">
    <property type="protein sequence ID" value="KAL2508696.1"/>
    <property type="molecule type" value="Genomic_DNA"/>
</dbReference>
<sequence>MSNTWYPDQIVFATYARLSDTCTRFCCLGIRLRMVSEDSIEILLSGCSHTFATCAELSDLSVLLPVPRTASVPEVAILQASKAIVGTFTAIPLASGIAVGIPSVILLKETLLPSKDIRRSGKKKTVADDKEKRPCQGEVRRVMAVREILRRQSKIERLFSGEPRNTLSTIFEARPDSLLPPPVWSEYINIGSRQDKLDFAILEKFPPSSATTVTSVHKYWTSVWARGSEGADLSKLIKMVEMNTA</sequence>
<gene>
    <name evidence="1" type="ORF">Fot_32343</name>
</gene>
<evidence type="ECO:0000313" key="1">
    <source>
        <dbReference type="EMBL" id="KAL2508696.1"/>
    </source>
</evidence>
<name>A0ABD1T7J6_9LAMI</name>
<accession>A0ABD1T7J6</accession>
<proteinExistence type="predicted"/>
<evidence type="ECO:0000313" key="2">
    <source>
        <dbReference type="Proteomes" id="UP001604277"/>
    </source>
</evidence>
<dbReference type="AlphaFoldDB" id="A0ABD1T7J6"/>
<organism evidence="1 2">
    <name type="scientific">Forsythia ovata</name>
    <dbReference type="NCBI Taxonomy" id="205694"/>
    <lineage>
        <taxon>Eukaryota</taxon>
        <taxon>Viridiplantae</taxon>
        <taxon>Streptophyta</taxon>
        <taxon>Embryophyta</taxon>
        <taxon>Tracheophyta</taxon>
        <taxon>Spermatophyta</taxon>
        <taxon>Magnoliopsida</taxon>
        <taxon>eudicotyledons</taxon>
        <taxon>Gunneridae</taxon>
        <taxon>Pentapetalae</taxon>
        <taxon>asterids</taxon>
        <taxon>lamiids</taxon>
        <taxon>Lamiales</taxon>
        <taxon>Oleaceae</taxon>
        <taxon>Forsythieae</taxon>
        <taxon>Forsythia</taxon>
    </lineage>
</organism>
<keyword evidence="2" id="KW-1185">Reference proteome</keyword>
<comment type="caution">
    <text evidence="1">The sequence shown here is derived from an EMBL/GenBank/DDBJ whole genome shotgun (WGS) entry which is preliminary data.</text>
</comment>
<protein>
    <submittedName>
        <fullName evidence="1">Uncharacterized protein</fullName>
    </submittedName>
</protein>
<reference evidence="2" key="1">
    <citation type="submission" date="2024-07" db="EMBL/GenBank/DDBJ databases">
        <title>Two chromosome-level genome assemblies of Korean endemic species Abeliophyllum distichum and Forsythia ovata (Oleaceae).</title>
        <authorList>
            <person name="Jang H."/>
        </authorList>
    </citation>
    <scope>NUCLEOTIDE SEQUENCE [LARGE SCALE GENOMIC DNA]</scope>
</reference>